<dbReference type="EMBL" id="CAQQ02111044">
    <property type="status" value="NOT_ANNOTATED_CDS"/>
    <property type="molecule type" value="Genomic_DNA"/>
</dbReference>
<dbReference type="AlphaFoldDB" id="T1GFL0"/>
<dbReference type="InterPro" id="IPR036186">
    <property type="entry name" value="Serpin_sf"/>
</dbReference>
<keyword evidence="4" id="KW-0646">Protease inhibitor</keyword>
<evidence type="ECO:0000313" key="11">
    <source>
        <dbReference type="Proteomes" id="UP000015102"/>
    </source>
</evidence>
<reference evidence="10" key="2">
    <citation type="submission" date="2015-06" db="UniProtKB">
        <authorList>
            <consortium name="EnsemblMetazoa"/>
        </authorList>
    </citation>
    <scope>IDENTIFICATION</scope>
</reference>
<evidence type="ECO:0000256" key="5">
    <source>
        <dbReference type="ARBA" id="ARBA00022729"/>
    </source>
</evidence>
<protein>
    <recommendedName>
        <fullName evidence="9">Serpin domain-containing protein</fullName>
    </recommendedName>
</protein>
<feature type="domain" description="Serpin" evidence="9">
    <location>
        <begin position="11"/>
        <end position="354"/>
    </location>
</feature>
<reference evidence="11" key="1">
    <citation type="submission" date="2013-02" db="EMBL/GenBank/DDBJ databases">
        <authorList>
            <person name="Hughes D."/>
        </authorList>
    </citation>
    <scope>NUCLEOTIDE SEQUENCE</scope>
    <source>
        <strain>Durham</strain>
        <strain evidence="11">NC isolate 2 -- Noor lab</strain>
    </source>
</reference>
<dbReference type="Gene3D" id="3.30.497.10">
    <property type="entry name" value="Antithrombin, subunit I, domain 2"/>
    <property type="match status" value="1"/>
</dbReference>
<dbReference type="EnsemblMetazoa" id="MESCA002154-RA">
    <property type="protein sequence ID" value="MESCA002154-PA"/>
    <property type="gene ID" value="MESCA002154"/>
</dbReference>
<dbReference type="PANTHER" id="PTHR11461">
    <property type="entry name" value="SERINE PROTEASE INHIBITOR, SERPIN"/>
    <property type="match status" value="1"/>
</dbReference>
<dbReference type="SUPFAM" id="SSF56574">
    <property type="entry name" value="Serpins"/>
    <property type="match status" value="1"/>
</dbReference>
<dbReference type="OMA" id="MEGYQLR"/>
<keyword evidence="7" id="KW-0325">Glycoprotein</keyword>
<dbReference type="HOGENOM" id="CLU_023330_0_1_1"/>
<dbReference type="Pfam" id="PF00079">
    <property type="entry name" value="Serpin"/>
    <property type="match status" value="1"/>
</dbReference>
<dbReference type="InterPro" id="IPR023795">
    <property type="entry name" value="Serpin_CS"/>
</dbReference>
<proteinExistence type="inferred from homology"/>
<dbReference type="GO" id="GO:0004867">
    <property type="term" value="F:serine-type endopeptidase inhibitor activity"/>
    <property type="evidence" value="ECO:0007669"/>
    <property type="project" value="UniProtKB-KW"/>
</dbReference>
<keyword evidence="3" id="KW-0964">Secreted</keyword>
<dbReference type="EMBL" id="CAQQ02111045">
    <property type="status" value="NOT_ANNOTATED_CDS"/>
    <property type="molecule type" value="Genomic_DNA"/>
</dbReference>
<dbReference type="GO" id="GO:0005615">
    <property type="term" value="C:extracellular space"/>
    <property type="evidence" value="ECO:0007669"/>
    <property type="project" value="InterPro"/>
</dbReference>
<dbReference type="CDD" id="cd19601">
    <property type="entry name" value="serpin42Da-like"/>
    <property type="match status" value="1"/>
</dbReference>
<dbReference type="STRING" id="36166.T1GFL0"/>
<evidence type="ECO:0000313" key="10">
    <source>
        <dbReference type="EnsemblMetazoa" id="MESCA002154-PA"/>
    </source>
</evidence>
<evidence type="ECO:0000256" key="4">
    <source>
        <dbReference type="ARBA" id="ARBA00022690"/>
    </source>
</evidence>
<dbReference type="PROSITE" id="PS00284">
    <property type="entry name" value="SERPIN"/>
    <property type="match status" value="1"/>
</dbReference>
<name>T1GFL0_MEGSC</name>
<comment type="similarity">
    <text evidence="2 8">Belongs to the serpin family.</text>
</comment>
<keyword evidence="11" id="KW-1185">Reference proteome</keyword>
<dbReference type="InterPro" id="IPR000215">
    <property type="entry name" value="Serpin_fam"/>
</dbReference>
<dbReference type="Gene3D" id="2.30.39.10">
    <property type="entry name" value="Alpha-1-antitrypsin, domain 1"/>
    <property type="match status" value="1"/>
</dbReference>
<keyword evidence="5" id="KW-0732">Signal</keyword>
<organism evidence="10 11">
    <name type="scientific">Megaselia scalaris</name>
    <name type="common">Humpbacked fly</name>
    <name type="synonym">Phora scalaris</name>
    <dbReference type="NCBI Taxonomy" id="36166"/>
    <lineage>
        <taxon>Eukaryota</taxon>
        <taxon>Metazoa</taxon>
        <taxon>Ecdysozoa</taxon>
        <taxon>Arthropoda</taxon>
        <taxon>Hexapoda</taxon>
        <taxon>Insecta</taxon>
        <taxon>Pterygota</taxon>
        <taxon>Neoptera</taxon>
        <taxon>Endopterygota</taxon>
        <taxon>Diptera</taxon>
        <taxon>Brachycera</taxon>
        <taxon>Muscomorpha</taxon>
        <taxon>Platypezoidea</taxon>
        <taxon>Phoridae</taxon>
        <taxon>Megaseliini</taxon>
        <taxon>Megaselia</taxon>
    </lineage>
</organism>
<evidence type="ECO:0000256" key="6">
    <source>
        <dbReference type="ARBA" id="ARBA00022900"/>
    </source>
</evidence>
<dbReference type="InterPro" id="IPR042178">
    <property type="entry name" value="Serpin_sf_1"/>
</dbReference>
<evidence type="ECO:0000256" key="3">
    <source>
        <dbReference type="ARBA" id="ARBA00022525"/>
    </source>
</evidence>
<dbReference type="FunFam" id="2.30.39.10:FF:000030">
    <property type="entry name" value="Serpin 2"/>
    <property type="match status" value="1"/>
</dbReference>
<comment type="subcellular location">
    <subcellularLocation>
        <location evidence="1">Secreted</location>
    </subcellularLocation>
</comment>
<accession>T1GFL0</accession>
<dbReference type="InterPro" id="IPR042185">
    <property type="entry name" value="Serpin_sf_2"/>
</dbReference>
<sequence>MSNENSVKFSKELFETISLSTDPGKNIIISPLSVQTSLGLAFVGATGETAQEFIKVLNLDSDNKDEVAGAFEKILEECSSNVDIANKIYVNQNYNLKESYNEITKKCVQSDLAADKINKWVEEKTNNKIQNCISPDFIDDSTQLILVNAIYFKGNWEHPFDSEFTKKARFYIGKNESVNVDMMSKNTYFRYGDLEDLDAKVLELPYENSNLSMLIVLPNKRTGLRDVELKLKSKSIFEINEKMVEDKVHVYLPKFKVAYELELTETLKKMGMTNIFSNEAEFDDILEGSGNLKVSKVLHKAFIEVNERGTEASAFSGTGLCEYCLPIDFIVNHPFIYIIWDLKNILFSGKIIAMSLVNQTKSVLVHFPRLVLSMTQTW</sequence>
<evidence type="ECO:0000256" key="8">
    <source>
        <dbReference type="RuleBase" id="RU000411"/>
    </source>
</evidence>
<keyword evidence="6" id="KW-0722">Serine protease inhibitor</keyword>
<dbReference type="PANTHER" id="PTHR11461:SF211">
    <property type="entry name" value="GH10112P-RELATED"/>
    <property type="match status" value="1"/>
</dbReference>
<dbReference type="SMART" id="SM00093">
    <property type="entry name" value="SERPIN"/>
    <property type="match status" value="1"/>
</dbReference>
<evidence type="ECO:0000256" key="7">
    <source>
        <dbReference type="ARBA" id="ARBA00023180"/>
    </source>
</evidence>
<dbReference type="InterPro" id="IPR023796">
    <property type="entry name" value="Serpin_dom"/>
</dbReference>
<evidence type="ECO:0000256" key="2">
    <source>
        <dbReference type="ARBA" id="ARBA00009500"/>
    </source>
</evidence>
<evidence type="ECO:0000259" key="9">
    <source>
        <dbReference type="SMART" id="SM00093"/>
    </source>
</evidence>
<dbReference type="Proteomes" id="UP000015102">
    <property type="component" value="Unassembled WGS sequence"/>
</dbReference>
<evidence type="ECO:0000256" key="1">
    <source>
        <dbReference type="ARBA" id="ARBA00004613"/>
    </source>
</evidence>